<dbReference type="PRINTS" id="PR00385">
    <property type="entry name" value="P450"/>
</dbReference>
<dbReference type="Pfam" id="PF00067">
    <property type="entry name" value="p450"/>
    <property type="match status" value="1"/>
</dbReference>
<name>A0A314L8G1_NICAT</name>
<comment type="function">
    <text evidence="8">May have a role in maturation, such as during flavor formation or other metabolite production specific to aging tissues.</text>
</comment>
<keyword evidence="3 9" id="KW-0349">Heme</keyword>
<dbReference type="STRING" id="49451.A0A314L8G1"/>
<dbReference type="Gramene" id="OIT37194">
    <property type="protein sequence ID" value="OIT37194"/>
    <property type="gene ID" value="A4A49_60255"/>
</dbReference>
<comment type="cofactor">
    <cofactor evidence="1 9">
        <name>heme</name>
        <dbReference type="ChEBI" id="CHEBI:30413"/>
    </cofactor>
</comment>
<evidence type="ECO:0000313" key="12">
    <source>
        <dbReference type="Proteomes" id="UP000187609"/>
    </source>
</evidence>
<dbReference type="GO" id="GO:0020037">
    <property type="term" value="F:heme binding"/>
    <property type="evidence" value="ECO:0007669"/>
    <property type="project" value="InterPro"/>
</dbReference>
<dbReference type="CDD" id="cd11072">
    <property type="entry name" value="CYP71-like"/>
    <property type="match status" value="1"/>
</dbReference>
<dbReference type="SMR" id="A0A314L8G1"/>
<comment type="similarity">
    <text evidence="2 10">Belongs to the cytochrome P450 family.</text>
</comment>
<dbReference type="PRINTS" id="PR00463">
    <property type="entry name" value="EP450I"/>
</dbReference>
<evidence type="ECO:0000256" key="5">
    <source>
        <dbReference type="ARBA" id="ARBA00023002"/>
    </source>
</evidence>
<keyword evidence="12" id="KW-1185">Reference proteome</keyword>
<accession>A0A314L8G1</accession>
<evidence type="ECO:0000256" key="4">
    <source>
        <dbReference type="ARBA" id="ARBA00022723"/>
    </source>
</evidence>
<dbReference type="InterPro" id="IPR002401">
    <property type="entry name" value="Cyt_P450_E_grp-I"/>
</dbReference>
<dbReference type="Proteomes" id="UP000187609">
    <property type="component" value="Unassembled WGS sequence"/>
</dbReference>
<dbReference type="FunFam" id="1.10.630.10:FF:000011">
    <property type="entry name" value="Cytochrome P450 83B1"/>
    <property type="match status" value="1"/>
</dbReference>
<dbReference type="PANTHER" id="PTHR47955">
    <property type="entry name" value="CYTOCHROME P450 FAMILY 71 PROTEIN"/>
    <property type="match status" value="1"/>
</dbReference>
<proteinExistence type="inferred from homology"/>
<evidence type="ECO:0000256" key="2">
    <source>
        <dbReference type="ARBA" id="ARBA00010617"/>
    </source>
</evidence>
<protein>
    <submittedName>
        <fullName evidence="11">Cytochrome p450 71a4</fullName>
    </submittedName>
</protein>
<evidence type="ECO:0000256" key="6">
    <source>
        <dbReference type="ARBA" id="ARBA00023004"/>
    </source>
</evidence>
<gene>
    <name evidence="11" type="primary">CYP71A4_0</name>
    <name evidence="11" type="ORF">A4A49_60255</name>
</gene>
<evidence type="ECO:0000256" key="8">
    <source>
        <dbReference type="ARBA" id="ARBA00055645"/>
    </source>
</evidence>
<sequence length="502" mass="56159">MAFPWYSLVVPVLIFILFLHQWFFATSHNQKKLPPSPPKLPILGHLHLLGPLPHRALQKLSKQHGPLMLLHFGSKPVLIASSADAACDIMKTHDLVFSNRPKSSICDRILYGSKDVAFCPYGEYWKQVRSISVLHLLSNKRVRSFRDIREEETANMIQKIKQASSSVIDLRDVLSSLTNNVISRVASGRRYDEVEGGKNTKTTVLGALAELLGTVNIGDYIPWLDWVNKINGLDNKIEKVAKELDTFMEEVLDEHMTGDKSELPNGKAKDLVDVLLEIQKQNVTDFPLQRDSLKAILLDMFGAGTETTYTTLEWTMTELLRHPKAMEKLQNEVRQVAEGKPEVTEDDLGNLHYLTAVIKESLRLHPPAPLLVPRESRQDVKLKGYQIAAGTQAIVNVWAIGRDPLLWENPDEFRPERFLSSAIDFKGLHLELIPFGAGRRGCPGITFAIAVNEIALARLVHKFDFALPDGIKGEDLDMTEAPAGLTVYRKSPLLAVATPCSC</sequence>
<dbReference type="SUPFAM" id="SSF48264">
    <property type="entry name" value="Cytochrome P450"/>
    <property type="match status" value="1"/>
</dbReference>
<evidence type="ECO:0000256" key="1">
    <source>
        <dbReference type="ARBA" id="ARBA00001971"/>
    </source>
</evidence>
<dbReference type="GO" id="GO:0004497">
    <property type="term" value="F:monooxygenase activity"/>
    <property type="evidence" value="ECO:0007669"/>
    <property type="project" value="UniProtKB-KW"/>
</dbReference>
<reference evidence="11" key="1">
    <citation type="submission" date="2016-11" db="EMBL/GenBank/DDBJ databases">
        <title>The genome of Nicotiana attenuata.</title>
        <authorList>
            <person name="Xu S."/>
            <person name="Brockmoeller T."/>
            <person name="Gaquerel E."/>
            <person name="Navarro A."/>
            <person name="Kuhl H."/>
            <person name="Gase K."/>
            <person name="Ling Z."/>
            <person name="Zhou W."/>
            <person name="Kreitzer C."/>
            <person name="Stanke M."/>
            <person name="Tang H."/>
            <person name="Lyons E."/>
            <person name="Pandey P."/>
            <person name="Pandey S.P."/>
            <person name="Timmermann B."/>
            <person name="Baldwin I.T."/>
        </authorList>
    </citation>
    <scope>NUCLEOTIDE SEQUENCE [LARGE SCALE GENOMIC DNA]</scope>
    <source>
        <strain evidence="11">UT</strain>
    </source>
</reference>
<evidence type="ECO:0000256" key="9">
    <source>
        <dbReference type="PIRSR" id="PIRSR602401-1"/>
    </source>
</evidence>
<dbReference type="GeneID" id="109241104"/>
<keyword evidence="5 10" id="KW-0560">Oxidoreductase</keyword>
<comment type="caution">
    <text evidence="11">The sequence shown here is derived from an EMBL/GenBank/DDBJ whole genome shotgun (WGS) entry which is preliminary data.</text>
</comment>
<dbReference type="InterPro" id="IPR036396">
    <property type="entry name" value="Cyt_P450_sf"/>
</dbReference>
<dbReference type="PANTHER" id="PTHR47955:SF15">
    <property type="entry name" value="CYTOCHROME P450 71A2-LIKE"/>
    <property type="match status" value="1"/>
</dbReference>
<dbReference type="EMBL" id="MJEQ01000339">
    <property type="protein sequence ID" value="OIT37194.1"/>
    <property type="molecule type" value="Genomic_DNA"/>
</dbReference>
<dbReference type="GO" id="GO:0016705">
    <property type="term" value="F:oxidoreductase activity, acting on paired donors, with incorporation or reduction of molecular oxygen"/>
    <property type="evidence" value="ECO:0007669"/>
    <property type="project" value="InterPro"/>
</dbReference>
<keyword evidence="6 9" id="KW-0408">Iron</keyword>
<evidence type="ECO:0000313" key="11">
    <source>
        <dbReference type="EMBL" id="OIT37194.1"/>
    </source>
</evidence>
<dbReference type="Gene3D" id="1.10.630.10">
    <property type="entry name" value="Cytochrome P450"/>
    <property type="match status" value="1"/>
</dbReference>
<organism evidence="11 12">
    <name type="scientific">Nicotiana attenuata</name>
    <name type="common">Coyote tobacco</name>
    <dbReference type="NCBI Taxonomy" id="49451"/>
    <lineage>
        <taxon>Eukaryota</taxon>
        <taxon>Viridiplantae</taxon>
        <taxon>Streptophyta</taxon>
        <taxon>Embryophyta</taxon>
        <taxon>Tracheophyta</taxon>
        <taxon>Spermatophyta</taxon>
        <taxon>Magnoliopsida</taxon>
        <taxon>eudicotyledons</taxon>
        <taxon>Gunneridae</taxon>
        <taxon>Pentapetalae</taxon>
        <taxon>asterids</taxon>
        <taxon>lamiids</taxon>
        <taxon>Solanales</taxon>
        <taxon>Solanaceae</taxon>
        <taxon>Nicotianoideae</taxon>
        <taxon>Nicotianeae</taxon>
        <taxon>Nicotiana</taxon>
    </lineage>
</organism>
<dbReference type="InterPro" id="IPR001128">
    <property type="entry name" value="Cyt_P450"/>
</dbReference>
<dbReference type="KEGG" id="nau:109241104"/>
<dbReference type="InterPro" id="IPR017972">
    <property type="entry name" value="Cyt_P450_CS"/>
</dbReference>
<dbReference type="PROSITE" id="PS00086">
    <property type="entry name" value="CYTOCHROME_P450"/>
    <property type="match status" value="1"/>
</dbReference>
<dbReference type="GO" id="GO:0005506">
    <property type="term" value="F:iron ion binding"/>
    <property type="evidence" value="ECO:0007669"/>
    <property type="project" value="InterPro"/>
</dbReference>
<evidence type="ECO:0000256" key="3">
    <source>
        <dbReference type="ARBA" id="ARBA00022617"/>
    </source>
</evidence>
<keyword evidence="7 10" id="KW-0503">Monooxygenase</keyword>
<dbReference type="OrthoDB" id="1470350at2759"/>
<dbReference type="AlphaFoldDB" id="A0A314L8G1"/>
<evidence type="ECO:0000256" key="10">
    <source>
        <dbReference type="RuleBase" id="RU000461"/>
    </source>
</evidence>
<evidence type="ECO:0000256" key="7">
    <source>
        <dbReference type="ARBA" id="ARBA00023033"/>
    </source>
</evidence>
<feature type="binding site" description="axial binding residue" evidence="9">
    <location>
        <position position="442"/>
    </location>
    <ligand>
        <name>heme</name>
        <dbReference type="ChEBI" id="CHEBI:30413"/>
    </ligand>
    <ligandPart>
        <name>Fe</name>
        <dbReference type="ChEBI" id="CHEBI:18248"/>
    </ligandPart>
</feature>
<keyword evidence="4 9" id="KW-0479">Metal-binding</keyword>